<dbReference type="eggNOG" id="COG0577">
    <property type="taxonomic scope" value="Bacteria"/>
</dbReference>
<keyword evidence="2" id="KW-1003">Cell membrane</keyword>
<feature type="region of interest" description="Disordered" evidence="7">
    <location>
        <begin position="68"/>
        <end position="88"/>
    </location>
</feature>
<dbReference type="InterPro" id="IPR050250">
    <property type="entry name" value="Macrolide_Exporter_MacB"/>
</dbReference>
<feature type="transmembrane region" description="Helical" evidence="8">
    <location>
        <begin position="391"/>
        <end position="410"/>
    </location>
</feature>
<keyword evidence="3 8" id="KW-0812">Transmembrane</keyword>
<dbReference type="AlphaFoldDB" id="A0A0B0DBS7"/>
<dbReference type="STRING" id="223184.AS25_07540"/>
<protein>
    <submittedName>
        <fullName evidence="11">ABC transporter permease</fullName>
    </submittedName>
</protein>
<feature type="transmembrane region" description="Helical" evidence="8">
    <location>
        <begin position="338"/>
        <end position="371"/>
    </location>
</feature>
<evidence type="ECO:0000256" key="8">
    <source>
        <dbReference type="SAM" id="Phobius"/>
    </source>
</evidence>
<gene>
    <name evidence="11" type="ORF">AS25_07540</name>
</gene>
<dbReference type="Pfam" id="PF12704">
    <property type="entry name" value="MacB_PCD"/>
    <property type="match status" value="1"/>
</dbReference>
<feature type="transmembrane region" description="Helical" evidence="8">
    <location>
        <begin position="291"/>
        <end position="317"/>
    </location>
</feature>
<feature type="region of interest" description="Disordered" evidence="7">
    <location>
        <begin position="139"/>
        <end position="158"/>
    </location>
</feature>
<name>A0A0B0DBS7_9MICC</name>
<feature type="domain" description="ABC3 transporter permease C-terminal" evidence="9">
    <location>
        <begin position="297"/>
        <end position="420"/>
    </location>
</feature>
<evidence type="ECO:0000256" key="2">
    <source>
        <dbReference type="ARBA" id="ARBA00022475"/>
    </source>
</evidence>
<proteinExistence type="inferred from homology"/>
<dbReference type="PANTHER" id="PTHR30572:SF4">
    <property type="entry name" value="ABC TRANSPORTER PERMEASE YTRF"/>
    <property type="match status" value="1"/>
</dbReference>
<dbReference type="RefSeq" id="WP_035964007.1">
    <property type="nucleotide sequence ID" value="NZ_JROM01000022.1"/>
</dbReference>
<comment type="similarity">
    <text evidence="6">Belongs to the ABC-4 integral membrane protein family.</text>
</comment>
<evidence type="ECO:0000256" key="6">
    <source>
        <dbReference type="ARBA" id="ARBA00038076"/>
    </source>
</evidence>
<evidence type="ECO:0000313" key="12">
    <source>
        <dbReference type="Proteomes" id="UP000030664"/>
    </source>
</evidence>
<evidence type="ECO:0000256" key="7">
    <source>
        <dbReference type="SAM" id="MobiDB-lite"/>
    </source>
</evidence>
<dbReference type="InterPro" id="IPR025857">
    <property type="entry name" value="MacB_PCD"/>
</dbReference>
<dbReference type="GO" id="GO:0022857">
    <property type="term" value="F:transmembrane transporter activity"/>
    <property type="evidence" value="ECO:0007669"/>
    <property type="project" value="TreeGrafter"/>
</dbReference>
<feature type="domain" description="MacB-like periplasmic core" evidence="10">
    <location>
        <begin position="21"/>
        <end position="267"/>
    </location>
</feature>
<dbReference type="GO" id="GO:0005886">
    <property type="term" value="C:plasma membrane"/>
    <property type="evidence" value="ECO:0007669"/>
    <property type="project" value="UniProtKB-SubCell"/>
</dbReference>
<dbReference type="Pfam" id="PF02687">
    <property type="entry name" value="FtsX"/>
    <property type="match status" value="1"/>
</dbReference>
<dbReference type="PANTHER" id="PTHR30572">
    <property type="entry name" value="MEMBRANE COMPONENT OF TRANSPORTER-RELATED"/>
    <property type="match status" value="1"/>
</dbReference>
<dbReference type="InterPro" id="IPR003838">
    <property type="entry name" value="ABC3_permease_C"/>
</dbReference>
<dbReference type="EMBL" id="JROM01000022">
    <property type="protein sequence ID" value="KHE74235.1"/>
    <property type="molecule type" value="Genomic_DNA"/>
</dbReference>
<comment type="caution">
    <text evidence="11">The sequence shown here is derived from an EMBL/GenBank/DDBJ whole genome shotgun (WGS) entry which is preliminary data.</text>
</comment>
<evidence type="ECO:0000259" key="9">
    <source>
        <dbReference type="Pfam" id="PF02687"/>
    </source>
</evidence>
<evidence type="ECO:0000313" key="11">
    <source>
        <dbReference type="EMBL" id="KHE74235.1"/>
    </source>
</evidence>
<accession>A0A0B0DBS7</accession>
<evidence type="ECO:0000256" key="5">
    <source>
        <dbReference type="ARBA" id="ARBA00023136"/>
    </source>
</evidence>
<comment type="subcellular location">
    <subcellularLocation>
        <location evidence="1">Cell membrane</location>
        <topology evidence="1">Multi-pass membrane protein</topology>
    </subcellularLocation>
</comment>
<organism evidence="11 12">
    <name type="scientific">Kocuria marina</name>
    <dbReference type="NCBI Taxonomy" id="223184"/>
    <lineage>
        <taxon>Bacteria</taxon>
        <taxon>Bacillati</taxon>
        <taxon>Actinomycetota</taxon>
        <taxon>Actinomycetes</taxon>
        <taxon>Micrococcales</taxon>
        <taxon>Micrococcaceae</taxon>
        <taxon>Kocuria</taxon>
    </lineage>
</organism>
<sequence>MKFLDLLRTAIGNTFRSKARTILTVIAIFIGSFTLTLTSGIGTGVNDYIDKTVAAFGNQNALYVQKVPERSTPGSGQEDGPTEYNPDRANVQTGFGSIAGLTDADIDKIRDIDGVESVDPMYMVTPTYLEAPDGKKFQLSLGSPSEAEGLQLEAGETPDRSADEILLPASWVEPLGFDSNEDAVGKTVTIAMSNAAGADRDFDVRVAGISQASLAGTSTNPIPSSDLNKKLYEYQTSGSPRDAPNTYFTATANLSEGADVGPIKSQLADEEMLGLTVEDQLGMFRAVINGIVWILNSFAIIALLAAGFGIVNTLLMSVQERTREIGLMKALGMSGGKVFGLFSLEAIFIGFLGSAIGAAVGVVTGSILSGILSNGLLSSLPGLSLFLFDPLKTVIIILAVMFIAFLAGTIPAMRAARQDPINALRYE</sequence>
<evidence type="ECO:0000256" key="3">
    <source>
        <dbReference type="ARBA" id="ARBA00022692"/>
    </source>
</evidence>
<keyword evidence="5 8" id="KW-0472">Membrane</keyword>
<dbReference type="Proteomes" id="UP000030664">
    <property type="component" value="Unassembled WGS sequence"/>
</dbReference>
<reference evidence="11 12" key="1">
    <citation type="submission" date="2014-09" db="EMBL/GenBank/DDBJ databases">
        <title>High-quality draft genome sequence of Kocuria marina SO9-6, an actinobacterium isolated from a copper mine.</title>
        <authorList>
            <person name="Castro D.B."/>
            <person name="Pereira L.B."/>
            <person name="Silva M.V."/>
            <person name="Silva B.P."/>
            <person name="Zanardi B.R."/>
            <person name="Carlos C."/>
            <person name="Belgini D.R."/>
            <person name="Limache E.G."/>
            <person name="Lacerda G.V."/>
            <person name="Nery M.B."/>
            <person name="Gomes M.B."/>
            <person name="Souza S."/>
            <person name="Silva T.M."/>
            <person name="Rodrigues V.D."/>
            <person name="Paulino L.C."/>
            <person name="Vicentini R."/>
            <person name="Ferraz L.F."/>
            <person name="Ottoboni L.M."/>
        </authorList>
    </citation>
    <scope>NUCLEOTIDE SEQUENCE [LARGE SCALE GENOMIC DNA]</scope>
    <source>
        <strain evidence="11 12">SO9-6</strain>
    </source>
</reference>
<feature type="transmembrane region" description="Helical" evidence="8">
    <location>
        <begin position="21"/>
        <end position="42"/>
    </location>
</feature>
<evidence type="ECO:0000256" key="1">
    <source>
        <dbReference type="ARBA" id="ARBA00004651"/>
    </source>
</evidence>
<keyword evidence="4 8" id="KW-1133">Transmembrane helix</keyword>
<evidence type="ECO:0000259" key="10">
    <source>
        <dbReference type="Pfam" id="PF12704"/>
    </source>
</evidence>
<evidence type="ECO:0000256" key="4">
    <source>
        <dbReference type="ARBA" id="ARBA00022989"/>
    </source>
</evidence>